<organism evidence="3 4">
    <name type="scientific">Urochloa decumbens</name>
    <dbReference type="NCBI Taxonomy" id="240449"/>
    <lineage>
        <taxon>Eukaryota</taxon>
        <taxon>Viridiplantae</taxon>
        <taxon>Streptophyta</taxon>
        <taxon>Embryophyta</taxon>
        <taxon>Tracheophyta</taxon>
        <taxon>Spermatophyta</taxon>
        <taxon>Magnoliopsida</taxon>
        <taxon>Liliopsida</taxon>
        <taxon>Poales</taxon>
        <taxon>Poaceae</taxon>
        <taxon>PACMAD clade</taxon>
        <taxon>Panicoideae</taxon>
        <taxon>Panicodae</taxon>
        <taxon>Paniceae</taxon>
        <taxon>Melinidinae</taxon>
        <taxon>Urochloa</taxon>
    </lineage>
</organism>
<evidence type="ECO:0000313" key="4">
    <source>
        <dbReference type="Proteomes" id="UP001497457"/>
    </source>
</evidence>
<dbReference type="InterPro" id="IPR025521">
    <property type="entry name" value="Neprosin_propep"/>
</dbReference>
<dbReference type="PROSITE" id="PS52045">
    <property type="entry name" value="NEPROSIN_PEP_CD"/>
    <property type="match status" value="1"/>
</dbReference>
<reference evidence="3 4" key="2">
    <citation type="submission" date="2024-10" db="EMBL/GenBank/DDBJ databases">
        <authorList>
            <person name="Ryan C."/>
        </authorList>
    </citation>
    <scope>NUCLEOTIDE SEQUENCE [LARGE SCALE GENOMIC DNA]</scope>
</reference>
<evidence type="ECO:0000256" key="1">
    <source>
        <dbReference type="SAM" id="SignalP"/>
    </source>
</evidence>
<reference evidence="4" key="1">
    <citation type="submission" date="2024-06" db="EMBL/GenBank/DDBJ databases">
        <authorList>
            <person name="Ryan C."/>
        </authorList>
    </citation>
    <scope>NUCLEOTIDE SEQUENCE [LARGE SCALE GENOMIC DNA]</scope>
</reference>
<dbReference type="Proteomes" id="UP001497457">
    <property type="component" value="Chromosome 33rd"/>
</dbReference>
<dbReference type="Pfam" id="PF14365">
    <property type="entry name" value="Neprosin_AP"/>
    <property type="match status" value="1"/>
</dbReference>
<proteinExistence type="predicted"/>
<keyword evidence="4" id="KW-1185">Reference proteome</keyword>
<dbReference type="PANTHER" id="PTHR31589">
    <property type="entry name" value="PROTEIN, PUTATIVE (DUF239)-RELATED-RELATED"/>
    <property type="match status" value="1"/>
</dbReference>
<dbReference type="EMBL" id="OZ075143">
    <property type="protein sequence ID" value="CAL5036660.1"/>
    <property type="molecule type" value="Genomic_DNA"/>
</dbReference>
<dbReference type="InterPro" id="IPR053168">
    <property type="entry name" value="Glutamic_endopeptidase"/>
</dbReference>
<sequence>MGHATVAPALTAIVLLLVAAGGACALAVNKTIQSEDGDVIDCVDVHQQPAFKDAPPGSRVLLQPKPERSMREMAAAASLSSLQELQQTWRKSGSCPPGTVGIRRDTRRASTEVARLASPFRRPDADGSSYVPTKVTDNNFQNKVMDNMKGKVEVAAAYACNAAYLGARVTLPYWKVDVHPDELSMNYLLVGYSLDDHFRPFPGSPPPKTLENQIAIGLVTWPALYGDSLSRLFVYYSNDGGVNNNCFNLDCGGFQLYPSPYVLGNSFSNADSQVGGERYGVPVGIHRDATGASWHVTVSDHEIGSYPETVFNTRFPEAWYVEMGGRVLNTRPGGNHTTTPMGNGIPSCAGSRFAATIMEYYAVGYNGVIANDKADRTVVTTPTCYDAKPLGFDQGRGGYAVAYGGPGGAYCDRPE</sequence>
<accession>A0ABC9DD19</accession>
<dbReference type="Pfam" id="PF03080">
    <property type="entry name" value="Neprosin"/>
    <property type="match status" value="1"/>
</dbReference>
<feature type="signal peptide" evidence="1">
    <location>
        <begin position="1"/>
        <end position="25"/>
    </location>
</feature>
<dbReference type="AlphaFoldDB" id="A0ABC9DD19"/>
<name>A0ABC9DD19_9POAL</name>
<gene>
    <name evidence="3" type="ORF">URODEC1_LOCUS84065</name>
</gene>
<feature type="domain" description="Neprosin PEP catalytic" evidence="2">
    <location>
        <begin position="145"/>
        <end position="412"/>
    </location>
</feature>
<dbReference type="InterPro" id="IPR004314">
    <property type="entry name" value="Neprosin"/>
</dbReference>
<keyword evidence="1" id="KW-0732">Signal</keyword>
<protein>
    <recommendedName>
        <fullName evidence="2">Neprosin PEP catalytic domain-containing protein</fullName>
    </recommendedName>
</protein>
<dbReference type="PANTHER" id="PTHR31589:SF219">
    <property type="entry name" value="OS06G0144400 PROTEIN"/>
    <property type="match status" value="1"/>
</dbReference>
<feature type="chain" id="PRO_5044860328" description="Neprosin PEP catalytic domain-containing protein" evidence="1">
    <location>
        <begin position="26"/>
        <end position="415"/>
    </location>
</feature>
<evidence type="ECO:0000259" key="2">
    <source>
        <dbReference type="PROSITE" id="PS52045"/>
    </source>
</evidence>
<evidence type="ECO:0000313" key="3">
    <source>
        <dbReference type="EMBL" id="CAL5036660.1"/>
    </source>
</evidence>